<evidence type="ECO:0000313" key="1">
    <source>
        <dbReference type="EMBL" id="RDX76495.1"/>
    </source>
</evidence>
<comment type="caution">
    <text evidence="1">The sequence shown here is derived from an EMBL/GenBank/DDBJ whole genome shotgun (WGS) entry which is preliminary data.</text>
</comment>
<protein>
    <submittedName>
        <fullName evidence="1">Uncharacterized protein</fullName>
    </submittedName>
</protein>
<name>A0A371FDY2_MUCPR</name>
<reference evidence="1" key="1">
    <citation type="submission" date="2018-05" db="EMBL/GenBank/DDBJ databases">
        <title>Draft genome of Mucuna pruriens seed.</title>
        <authorList>
            <person name="Nnadi N.E."/>
            <person name="Vos R."/>
            <person name="Hasami M.H."/>
            <person name="Devisetty U.K."/>
            <person name="Aguiy J.C."/>
        </authorList>
    </citation>
    <scope>NUCLEOTIDE SEQUENCE [LARGE SCALE GENOMIC DNA]</scope>
    <source>
        <strain evidence="1">JCA_2017</strain>
    </source>
</reference>
<feature type="non-terminal residue" evidence="1">
    <location>
        <position position="1"/>
    </location>
</feature>
<organism evidence="1 2">
    <name type="scientific">Mucuna pruriens</name>
    <name type="common">Velvet bean</name>
    <name type="synonym">Dolichos pruriens</name>
    <dbReference type="NCBI Taxonomy" id="157652"/>
    <lineage>
        <taxon>Eukaryota</taxon>
        <taxon>Viridiplantae</taxon>
        <taxon>Streptophyta</taxon>
        <taxon>Embryophyta</taxon>
        <taxon>Tracheophyta</taxon>
        <taxon>Spermatophyta</taxon>
        <taxon>Magnoliopsida</taxon>
        <taxon>eudicotyledons</taxon>
        <taxon>Gunneridae</taxon>
        <taxon>Pentapetalae</taxon>
        <taxon>rosids</taxon>
        <taxon>fabids</taxon>
        <taxon>Fabales</taxon>
        <taxon>Fabaceae</taxon>
        <taxon>Papilionoideae</taxon>
        <taxon>50 kb inversion clade</taxon>
        <taxon>NPAAA clade</taxon>
        <taxon>indigoferoid/millettioid clade</taxon>
        <taxon>Phaseoleae</taxon>
        <taxon>Mucuna</taxon>
    </lineage>
</organism>
<sequence>MPIASSMAYVFPAYMHTNIVCSAESKHAYCRNWPNLSCNFFPTETILDTMLPPPPQSIFINVNIQQPL</sequence>
<dbReference type="Proteomes" id="UP000257109">
    <property type="component" value="Unassembled WGS sequence"/>
</dbReference>
<gene>
    <name evidence="1" type="ORF">CR513_43509</name>
</gene>
<accession>A0A371FDY2</accession>
<dbReference type="EMBL" id="QJKJ01009490">
    <property type="protein sequence ID" value="RDX76495.1"/>
    <property type="molecule type" value="Genomic_DNA"/>
</dbReference>
<proteinExistence type="predicted"/>
<evidence type="ECO:0000313" key="2">
    <source>
        <dbReference type="Proteomes" id="UP000257109"/>
    </source>
</evidence>
<dbReference type="AlphaFoldDB" id="A0A371FDY2"/>
<keyword evidence="2" id="KW-1185">Reference proteome</keyword>